<dbReference type="GO" id="GO:0046872">
    <property type="term" value="F:metal ion binding"/>
    <property type="evidence" value="ECO:0007669"/>
    <property type="project" value="UniProtKB-KW"/>
</dbReference>
<feature type="transmembrane region" description="Helical" evidence="7">
    <location>
        <begin position="225"/>
        <end position="241"/>
    </location>
</feature>
<comment type="caution">
    <text evidence="8">The sequence shown here is derived from an EMBL/GenBank/DDBJ whole genome shotgun (WGS) entry which is preliminary data.</text>
</comment>
<dbReference type="Pfam" id="PF03006">
    <property type="entry name" value="HlyIII"/>
    <property type="match status" value="1"/>
</dbReference>
<gene>
    <name evidence="8" type="ORF">Q8A67_008263</name>
</gene>
<proteinExistence type="inferred from homology"/>
<dbReference type="GO" id="GO:0016020">
    <property type="term" value="C:membrane"/>
    <property type="evidence" value="ECO:0007669"/>
    <property type="project" value="UniProtKB-SubCell"/>
</dbReference>
<evidence type="ECO:0000256" key="4">
    <source>
        <dbReference type="ARBA" id="ARBA00022989"/>
    </source>
</evidence>
<evidence type="ECO:0000256" key="7">
    <source>
        <dbReference type="SAM" id="Phobius"/>
    </source>
</evidence>
<evidence type="ECO:0000313" key="9">
    <source>
        <dbReference type="Proteomes" id="UP001187343"/>
    </source>
</evidence>
<keyword evidence="3 7" id="KW-0812">Transmembrane</keyword>
<feature type="transmembrane region" description="Helical" evidence="7">
    <location>
        <begin position="296"/>
        <end position="317"/>
    </location>
</feature>
<dbReference type="EMBL" id="JAUYZG010000007">
    <property type="protein sequence ID" value="KAK2903550.1"/>
    <property type="molecule type" value="Genomic_DNA"/>
</dbReference>
<evidence type="ECO:0000313" key="8">
    <source>
        <dbReference type="EMBL" id="KAK2903550.1"/>
    </source>
</evidence>
<keyword evidence="5 7" id="KW-0472">Membrane</keyword>
<dbReference type="PANTHER" id="PTHR20855:SF39">
    <property type="entry name" value="MEMBRANE PROGESTIN RECEPTOR DELTA"/>
    <property type="match status" value="1"/>
</dbReference>
<feature type="transmembrane region" description="Helical" evidence="7">
    <location>
        <begin position="329"/>
        <end position="350"/>
    </location>
</feature>
<dbReference type="AlphaFoldDB" id="A0AA88TSM0"/>
<keyword evidence="6" id="KW-0479">Metal-binding</keyword>
<feature type="binding site" evidence="6">
    <location>
        <position position="404"/>
    </location>
    <ligand>
        <name>Zn(2+)</name>
        <dbReference type="ChEBI" id="CHEBI:29105"/>
    </ligand>
</feature>
<keyword evidence="4 7" id="KW-1133">Transmembrane helix</keyword>
<evidence type="ECO:0000256" key="6">
    <source>
        <dbReference type="PIRSR" id="PIRSR604254-1"/>
    </source>
</evidence>
<evidence type="ECO:0000256" key="3">
    <source>
        <dbReference type="ARBA" id="ARBA00022692"/>
    </source>
</evidence>
<feature type="transmembrane region" description="Helical" evidence="7">
    <location>
        <begin position="402"/>
        <end position="419"/>
    </location>
</feature>
<feature type="transmembrane region" description="Helical" evidence="7">
    <location>
        <begin position="262"/>
        <end position="284"/>
    </location>
</feature>
<dbReference type="Proteomes" id="UP001187343">
    <property type="component" value="Unassembled WGS sequence"/>
</dbReference>
<evidence type="ECO:0000256" key="1">
    <source>
        <dbReference type="ARBA" id="ARBA00004141"/>
    </source>
</evidence>
<feature type="transmembrane region" description="Helical" evidence="7">
    <location>
        <begin position="362"/>
        <end position="381"/>
    </location>
</feature>
<comment type="subcellular location">
    <subcellularLocation>
        <location evidence="1">Membrane</location>
        <topology evidence="1">Multi-pass membrane protein</topology>
    </subcellularLocation>
</comment>
<feature type="binding site" evidence="6">
    <location>
        <position position="247"/>
    </location>
    <ligand>
        <name>Zn(2+)</name>
        <dbReference type="ChEBI" id="CHEBI:29105"/>
    </ligand>
</feature>
<reference evidence="8" key="1">
    <citation type="submission" date="2023-08" db="EMBL/GenBank/DDBJ databases">
        <title>Chromosome-level Genome Assembly of mud carp (Cirrhinus molitorella).</title>
        <authorList>
            <person name="Liu H."/>
        </authorList>
    </citation>
    <scope>NUCLEOTIDE SEQUENCE</scope>
    <source>
        <strain evidence="8">Prfri</strain>
        <tissue evidence="8">Muscle</tissue>
    </source>
</reference>
<keyword evidence="6" id="KW-0862">Zinc</keyword>
<feature type="binding site" evidence="6">
    <location>
        <position position="400"/>
    </location>
    <ligand>
        <name>Zn(2+)</name>
        <dbReference type="ChEBI" id="CHEBI:29105"/>
    </ligand>
</feature>
<sequence length="482" mass="53899">MASSLAKAPVPASKNGRLCPTYIGANYLQSGPMTKCTLGFQGNLFRAFPPINCYSSDPKLATSHLQLARANDLIDQIKLKVFPAWRGAGEGHGWGWAQCVRWEAGEGGPSRGLECPLWCVLCRGGKERLKQACQRGRGVLCLSTDMLSLRLPQLFDIHQVPKVFQEDGIMSGYRHPRSSALDCILSSFQMTNETVNIWTHFLPTWYFLWRFSVLCSSLDFLAESYTWPLLVYMLMICLYPFTSSCAHTFSTMSAEARHICYFFDYGALSLYSLGCAITYGSYVMPDCWVNSWLHQHFVTIAVGNSLFCTSMSCFSRFVELQFPQKSKVLRTAAFVVPFLFDSFPLFYRLLSCCWGSCSPSEALASHSYHLLFAFLTCFLFASHLPERLAPGRFDYIGHSHQLFHICAVVGTHFQMEAVLTDMASRKDWLTSHSVLPSFLGTMGVLTLGILLNVGIIGIFSACLSQMPRQSTSTSSGAHLHQE</sequence>
<organism evidence="8 9">
    <name type="scientific">Cirrhinus molitorella</name>
    <name type="common">mud carp</name>
    <dbReference type="NCBI Taxonomy" id="172907"/>
    <lineage>
        <taxon>Eukaryota</taxon>
        <taxon>Metazoa</taxon>
        <taxon>Chordata</taxon>
        <taxon>Craniata</taxon>
        <taxon>Vertebrata</taxon>
        <taxon>Euteleostomi</taxon>
        <taxon>Actinopterygii</taxon>
        <taxon>Neopterygii</taxon>
        <taxon>Teleostei</taxon>
        <taxon>Ostariophysi</taxon>
        <taxon>Cypriniformes</taxon>
        <taxon>Cyprinidae</taxon>
        <taxon>Labeoninae</taxon>
        <taxon>Labeonini</taxon>
        <taxon>Cirrhinus</taxon>
    </lineage>
</organism>
<accession>A0AA88TSM0</accession>
<dbReference type="GO" id="GO:0038023">
    <property type="term" value="F:signaling receptor activity"/>
    <property type="evidence" value="ECO:0007669"/>
    <property type="project" value="TreeGrafter"/>
</dbReference>
<comment type="similarity">
    <text evidence="2">Belongs to the ADIPOR family.</text>
</comment>
<dbReference type="InterPro" id="IPR004254">
    <property type="entry name" value="AdipoR/HlyIII-related"/>
</dbReference>
<feature type="transmembrane region" description="Helical" evidence="7">
    <location>
        <begin position="439"/>
        <end position="463"/>
    </location>
</feature>
<name>A0AA88TSM0_9TELE</name>
<dbReference type="PANTHER" id="PTHR20855">
    <property type="entry name" value="ADIPOR/PROGESTIN RECEPTOR-RELATED"/>
    <property type="match status" value="1"/>
</dbReference>
<evidence type="ECO:0000256" key="2">
    <source>
        <dbReference type="ARBA" id="ARBA00007018"/>
    </source>
</evidence>
<keyword evidence="9" id="KW-1185">Reference proteome</keyword>
<evidence type="ECO:0008006" key="10">
    <source>
        <dbReference type="Google" id="ProtNLM"/>
    </source>
</evidence>
<protein>
    <recommendedName>
        <fullName evidence="10">Progestin and adipoQ receptor family member VI</fullName>
    </recommendedName>
</protein>
<evidence type="ECO:0000256" key="5">
    <source>
        <dbReference type="ARBA" id="ARBA00023136"/>
    </source>
</evidence>